<name>A0A3S5AS88_9PLAT</name>
<organism evidence="1 2">
    <name type="scientific">Protopolystoma xenopodis</name>
    <dbReference type="NCBI Taxonomy" id="117903"/>
    <lineage>
        <taxon>Eukaryota</taxon>
        <taxon>Metazoa</taxon>
        <taxon>Spiralia</taxon>
        <taxon>Lophotrochozoa</taxon>
        <taxon>Platyhelminthes</taxon>
        <taxon>Monogenea</taxon>
        <taxon>Polyopisthocotylea</taxon>
        <taxon>Polystomatidea</taxon>
        <taxon>Polystomatidae</taxon>
        <taxon>Protopolystoma</taxon>
    </lineage>
</organism>
<comment type="caution">
    <text evidence="1">The sequence shown here is derived from an EMBL/GenBank/DDBJ whole genome shotgun (WGS) entry which is preliminary data.</text>
</comment>
<evidence type="ECO:0000313" key="2">
    <source>
        <dbReference type="Proteomes" id="UP000784294"/>
    </source>
</evidence>
<keyword evidence="2" id="KW-1185">Reference proteome</keyword>
<dbReference type="Proteomes" id="UP000784294">
    <property type="component" value="Unassembled WGS sequence"/>
</dbReference>
<dbReference type="AlphaFoldDB" id="A0A3S5AS88"/>
<accession>A0A3S5AS88</accession>
<gene>
    <name evidence="1" type="ORF">PXEA_LOCUS24201</name>
</gene>
<dbReference type="EMBL" id="CAAALY010115330">
    <property type="protein sequence ID" value="VEL30761.1"/>
    <property type="molecule type" value="Genomic_DNA"/>
</dbReference>
<evidence type="ECO:0000313" key="1">
    <source>
        <dbReference type="EMBL" id="VEL30761.1"/>
    </source>
</evidence>
<reference evidence="1" key="1">
    <citation type="submission" date="2018-11" db="EMBL/GenBank/DDBJ databases">
        <authorList>
            <consortium name="Pathogen Informatics"/>
        </authorList>
    </citation>
    <scope>NUCLEOTIDE SEQUENCE</scope>
</reference>
<sequence length="177" mass="19656">MVARLYVTPGDSLLTTGLLFPSQGTSSPTPADFAHQSASRHYATSWIASLRSALRPTFTHRHAVSPVPRPRAIEACRRREKQMNNCMPPAGARPPPLHRLPFAQTTSCSGRRLFSPSGERRQSYLAPCGGLNYVYDLAVWEGVKELLSVSQQRYRRQDEDKEAEPLISELVPVLADA</sequence>
<proteinExistence type="predicted"/>
<protein>
    <submittedName>
        <fullName evidence="1">Uncharacterized protein</fullName>
    </submittedName>
</protein>